<dbReference type="HOGENOM" id="CLU_2621618_0_0_1"/>
<evidence type="ECO:0000313" key="3">
    <source>
        <dbReference type="Proteomes" id="UP000030672"/>
    </source>
</evidence>
<reference evidence="2 3" key="1">
    <citation type="journal article" date="2014" name="BMC Genomics">
        <title>Genome sequencing of four Aureobasidium pullulans varieties: biotechnological potential, stress tolerance, and description of new species.</title>
        <authorList>
            <person name="Gostin Ar C."/>
            <person name="Ohm R.A."/>
            <person name="Kogej T."/>
            <person name="Sonjak S."/>
            <person name="Turk M."/>
            <person name="Zajc J."/>
            <person name="Zalar P."/>
            <person name="Grube M."/>
            <person name="Sun H."/>
            <person name="Han J."/>
            <person name="Sharma A."/>
            <person name="Chiniquy J."/>
            <person name="Ngan C.Y."/>
            <person name="Lipzen A."/>
            <person name="Barry K."/>
            <person name="Grigoriev I.V."/>
            <person name="Gunde-Cimerman N."/>
        </authorList>
    </citation>
    <scope>NUCLEOTIDE SEQUENCE [LARGE SCALE GENOMIC DNA]</scope>
    <source>
        <strain evidence="2 3">CBS 110374</strain>
    </source>
</reference>
<dbReference type="AlphaFoldDB" id="A0A074VPV8"/>
<evidence type="ECO:0000313" key="2">
    <source>
        <dbReference type="EMBL" id="KEQ59707.1"/>
    </source>
</evidence>
<sequence length="78" mass="8708">MDSRLQGKHDEQHNAINKRKRPDGTAIRPILLDDSSDGEVKQEHPSVRPRIKTSPSSSSEEKTRITPDAHTQPELNAA</sequence>
<evidence type="ECO:0000256" key="1">
    <source>
        <dbReference type="SAM" id="MobiDB-lite"/>
    </source>
</evidence>
<protein>
    <submittedName>
        <fullName evidence="2">Uncharacterized protein</fullName>
    </submittedName>
</protein>
<dbReference type="GeneID" id="63921980"/>
<name>A0A074VPV8_AURM1</name>
<feature type="compositionally biased region" description="Basic and acidic residues" evidence="1">
    <location>
        <begin position="1"/>
        <end position="13"/>
    </location>
</feature>
<dbReference type="EMBL" id="KL584846">
    <property type="protein sequence ID" value="KEQ59707.1"/>
    <property type="molecule type" value="Genomic_DNA"/>
</dbReference>
<accession>A0A074VPV8</accession>
<feature type="region of interest" description="Disordered" evidence="1">
    <location>
        <begin position="1"/>
        <end position="78"/>
    </location>
</feature>
<keyword evidence="3" id="KW-1185">Reference proteome</keyword>
<organism evidence="2 3">
    <name type="scientific">Aureobasidium melanogenum (strain CBS 110374)</name>
    <name type="common">Aureobasidium pullulans var. melanogenum</name>
    <dbReference type="NCBI Taxonomy" id="1043003"/>
    <lineage>
        <taxon>Eukaryota</taxon>
        <taxon>Fungi</taxon>
        <taxon>Dikarya</taxon>
        <taxon>Ascomycota</taxon>
        <taxon>Pezizomycotina</taxon>
        <taxon>Dothideomycetes</taxon>
        <taxon>Dothideomycetidae</taxon>
        <taxon>Dothideales</taxon>
        <taxon>Saccotheciaceae</taxon>
        <taxon>Aureobasidium</taxon>
    </lineage>
</organism>
<proteinExistence type="predicted"/>
<dbReference type="RefSeq" id="XP_040876730.1">
    <property type="nucleotide sequence ID" value="XM_041028607.1"/>
</dbReference>
<gene>
    <name evidence="2" type="ORF">M437DRAFT_87250</name>
</gene>
<dbReference type="Proteomes" id="UP000030672">
    <property type="component" value="Unassembled WGS sequence"/>
</dbReference>